<evidence type="ECO:0000256" key="7">
    <source>
        <dbReference type="ARBA" id="ARBA00013023"/>
    </source>
</evidence>
<name>A0A2S0VTB3_9ALTE</name>
<dbReference type="InterPro" id="IPR004101">
    <property type="entry name" value="Mur_ligase_C"/>
</dbReference>
<feature type="domain" description="Mur ligase central" evidence="25">
    <location>
        <begin position="47"/>
        <end position="210"/>
    </location>
</feature>
<evidence type="ECO:0000256" key="11">
    <source>
        <dbReference type="ARBA" id="ARBA00022723"/>
    </source>
</evidence>
<comment type="similarity">
    <text evidence="5 23">Belongs to the folylpolyglutamate synthase family.</text>
</comment>
<evidence type="ECO:0000256" key="17">
    <source>
        <dbReference type="ARBA" id="ARBA00030592"/>
    </source>
</evidence>
<comment type="cofactor">
    <cofactor evidence="1">
        <name>Mg(2+)</name>
        <dbReference type="ChEBI" id="CHEBI:18420"/>
    </cofactor>
</comment>
<dbReference type="Pfam" id="PF08245">
    <property type="entry name" value="Mur_ligase_M"/>
    <property type="match status" value="1"/>
</dbReference>
<comment type="catalytic activity">
    <reaction evidence="20">
        <text>10-formyltetrahydrofolyl-(gamma-L-Glu)(n) + L-glutamate + ATP = 10-formyltetrahydrofolyl-(gamma-L-Glu)(n+1) + ADP + phosphate + H(+)</text>
        <dbReference type="Rhea" id="RHEA:51904"/>
        <dbReference type="Rhea" id="RHEA-COMP:13088"/>
        <dbReference type="Rhea" id="RHEA-COMP:14300"/>
        <dbReference type="ChEBI" id="CHEBI:15378"/>
        <dbReference type="ChEBI" id="CHEBI:29985"/>
        <dbReference type="ChEBI" id="CHEBI:30616"/>
        <dbReference type="ChEBI" id="CHEBI:43474"/>
        <dbReference type="ChEBI" id="CHEBI:134413"/>
        <dbReference type="ChEBI" id="CHEBI:456216"/>
        <dbReference type="EC" id="6.3.2.17"/>
    </reaction>
</comment>
<dbReference type="PROSITE" id="PS01012">
    <property type="entry name" value="FOLYLPOLYGLU_SYNT_2"/>
    <property type="match status" value="1"/>
</dbReference>
<dbReference type="FunFam" id="3.40.1190.10:FF:000004">
    <property type="entry name" value="Dihydrofolate synthase/folylpolyglutamate synthase"/>
    <property type="match status" value="1"/>
</dbReference>
<evidence type="ECO:0000256" key="8">
    <source>
        <dbReference type="ARBA" id="ARBA00013025"/>
    </source>
</evidence>
<evidence type="ECO:0000256" key="20">
    <source>
        <dbReference type="ARBA" id="ARBA00047808"/>
    </source>
</evidence>
<dbReference type="InterPro" id="IPR013221">
    <property type="entry name" value="Mur_ligase_cen"/>
</dbReference>
<comment type="function">
    <text evidence="2">Functions in two distinct reactions of the de novo folate biosynthetic pathway. Catalyzes the addition of a glutamate residue to dihydropteroate (7,8-dihydropteroate or H2Pte) to form dihydrofolate (7,8-dihydrofolate monoglutamate or H2Pte-Glu). Also catalyzes successive additions of L-glutamate to tetrahydrofolate or 10-formyltetrahydrofolate or 5,10-methylenetetrahydrofolate, leading to folylpolyglutamate derivatives.</text>
</comment>
<comment type="pathway">
    <text evidence="3">Cofactor biosynthesis; tetrahydrofolate biosynthesis; 7,8-dihydrofolate from 2-amino-4-hydroxy-6-hydroxymethyl-7,8-dihydropteridine diphosphate and 4-aminobenzoate: step 2/2.</text>
</comment>
<evidence type="ECO:0000256" key="22">
    <source>
        <dbReference type="ARBA" id="ARBA00049161"/>
    </source>
</evidence>
<evidence type="ECO:0000256" key="16">
    <source>
        <dbReference type="ARBA" id="ARBA00030048"/>
    </source>
</evidence>
<evidence type="ECO:0000256" key="2">
    <source>
        <dbReference type="ARBA" id="ARBA00002714"/>
    </source>
</evidence>
<evidence type="ECO:0000256" key="4">
    <source>
        <dbReference type="ARBA" id="ARBA00005150"/>
    </source>
</evidence>
<keyword evidence="10 23" id="KW-0436">Ligase</keyword>
<evidence type="ECO:0000256" key="15">
    <source>
        <dbReference type="ARBA" id="ARBA00022909"/>
    </source>
</evidence>
<dbReference type="UniPathway" id="UPA00077">
    <property type="reaction ID" value="UER00157"/>
</dbReference>
<dbReference type="Gene3D" id="3.90.190.20">
    <property type="entry name" value="Mur ligase, C-terminal domain"/>
    <property type="match status" value="1"/>
</dbReference>
<keyword evidence="11" id="KW-0479">Metal-binding</keyword>
<dbReference type="InterPro" id="IPR036615">
    <property type="entry name" value="Mur_ligase_C_dom_sf"/>
</dbReference>
<dbReference type="PIRSF" id="PIRSF001563">
    <property type="entry name" value="Folylpolyglu_synth"/>
    <property type="match status" value="1"/>
</dbReference>
<evidence type="ECO:0000259" key="25">
    <source>
        <dbReference type="Pfam" id="PF08245"/>
    </source>
</evidence>
<evidence type="ECO:0000259" key="24">
    <source>
        <dbReference type="Pfam" id="PF02875"/>
    </source>
</evidence>
<feature type="domain" description="Mur ligase C-terminal" evidence="24">
    <location>
        <begin position="281"/>
        <end position="403"/>
    </location>
</feature>
<dbReference type="GO" id="GO:0008841">
    <property type="term" value="F:dihydrofolate synthase activity"/>
    <property type="evidence" value="ECO:0007669"/>
    <property type="project" value="UniProtKB-EC"/>
</dbReference>
<comment type="catalytic activity">
    <reaction evidence="22">
        <text>7,8-dihydropteroate + L-glutamate + ATP = 7,8-dihydrofolate + ADP + phosphate + H(+)</text>
        <dbReference type="Rhea" id="RHEA:23584"/>
        <dbReference type="ChEBI" id="CHEBI:15378"/>
        <dbReference type="ChEBI" id="CHEBI:17839"/>
        <dbReference type="ChEBI" id="CHEBI:29985"/>
        <dbReference type="ChEBI" id="CHEBI:30616"/>
        <dbReference type="ChEBI" id="CHEBI:43474"/>
        <dbReference type="ChEBI" id="CHEBI:57451"/>
        <dbReference type="ChEBI" id="CHEBI:456216"/>
        <dbReference type="EC" id="6.3.2.12"/>
    </reaction>
</comment>
<evidence type="ECO:0000313" key="27">
    <source>
        <dbReference type="Proteomes" id="UP000244441"/>
    </source>
</evidence>
<evidence type="ECO:0000256" key="6">
    <source>
        <dbReference type="ARBA" id="ARBA00011245"/>
    </source>
</evidence>
<dbReference type="InterPro" id="IPR018109">
    <property type="entry name" value="Folylpolyglutamate_synth_CS"/>
</dbReference>
<comment type="subunit">
    <text evidence="6">Monomer.</text>
</comment>
<dbReference type="InterPro" id="IPR001645">
    <property type="entry name" value="Folylpolyglutamate_synth"/>
</dbReference>
<dbReference type="NCBIfam" id="TIGR01499">
    <property type="entry name" value="folC"/>
    <property type="match status" value="1"/>
</dbReference>
<evidence type="ECO:0000256" key="19">
    <source>
        <dbReference type="ARBA" id="ARBA00047493"/>
    </source>
</evidence>
<gene>
    <name evidence="26" type="ORF">C2869_13855</name>
</gene>
<dbReference type="GO" id="GO:0046656">
    <property type="term" value="P:folic acid biosynthetic process"/>
    <property type="evidence" value="ECO:0007669"/>
    <property type="project" value="UniProtKB-KW"/>
</dbReference>
<comment type="catalytic activity">
    <reaction evidence="21">
        <text>(6R)-5,10-methylenetetrahydrofolyl-(gamma-L-Glu)(n) + L-glutamate + ATP = (6R)-5,10-methylenetetrahydrofolyl-(gamma-L-Glu)(n+1) + ADP + phosphate + H(+)</text>
        <dbReference type="Rhea" id="RHEA:51912"/>
        <dbReference type="Rhea" id="RHEA-COMP:13257"/>
        <dbReference type="Rhea" id="RHEA-COMP:13258"/>
        <dbReference type="ChEBI" id="CHEBI:15378"/>
        <dbReference type="ChEBI" id="CHEBI:29985"/>
        <dbReference type="ChEBI" id="CHEBI:30616"/>
        <dbReference type="ChEBI" id="CHEBI:43474"/>
        <dbReference type="ChEBI" id="CHEBI:136572"/>
        <dbReference type="ChEBI" id="CHEBI:456216"/>
        <dbReference type="EC" id="6.3.2.17"/>
    </reaction>
</comment>
<dbReference type="PROSITE" id="PS01011">
    <property type="entry name" value="FOLYLPOLYGLU_SYNT_1"/>
    <property type="match status" value="1"/>
</dbReference>
<dbReference type="KEGG" id="cate:C2869_13855"/>
<sequence>MRFNSIAAWLSHLESIHPANIELGLERIKRVYQSLNLNLSNSQVILVGGTNGKGTTCGLLQHVLTHHGYQVGCYNSPHMNDYRERVTLNNQWFSELEHCQAFECVEQARGDISLTYFEMGTLAALVLLAQAQPDFVILEVGLGGRLDATNIVDNDLAIVTTVALDHMDWLGNTREKIGFEKAGIMRHSGLAICGDLEPPQSLLDHANEQKVDLTCALTDYQWQKSNDVWQFTMADKSFSDLPVPHMPLQNAATVLAALNKLNIVLDKKLLQQALSSFSLAGRWQVIARSPDVILDVGHNVQAAEYIKQQLNAYLVNKPQAKVYAVVGILKDKAVEETVQVFADCFAHWYLCSTSGPRGSKAADLQQFLPQGISSSAHDSVVQAYQAARDKASPQDIILVFGSFLVVSDILALENQNSRVIEP</sequence>
<evidence type="ECO:0000256" key="21">
    <source>
        <dbReference type="ARBA" id="ARBA00049035"/>
    </source>
</evidence>
<comment type="pathway">
    <text evidence="4">Cofactor biosynthesis; tetrahydrofolylpolyglutamate biosynthesis.</text>
</comment>
<dbReference type="Gene3D" id="3.40.1190.10">
    <property type="entry name" value="Mur-like, catalytic domain"/>
    <property type="match status" value="1"/>
</dbReference>
<dbReference type="RefSeq" id="WP_108603503.1">
    <property type="nucleotide sequence ID" value="NZ_CP026604.1"/>
</dbReference>
<keyword evidence="15" id="KW-0289">Folate biosynthesis</keyword>
<dbReference type="SUPFAM" id="SSF53623">
    <property type="entry name" value="MurD-like peptide ligases, catalytic domain"/>
    <property type="match status" value="1"/>
</dbReference>
<dbReference type="NCBIfam" id="NF008101">
    <property type="entry name" value="PRK10846.1"/>
    <property type="match status" value="1"/>
</dbReference>
<dbReference type="PANTHER" id="PTHR11136">
    <property type="entry name" value="FOLYLPOLYGLUTAMATE SYNTHASE-RELATED"/>
    <property type="match status" value="1"/>
</dbReference>
<dbReference type="GO" id="GO:0005524">
    <property type="term" value="F:ATP binding"/>
    <property type="evidence" value="ECO:0007669"/>
    <property type="project" value="UniProtKB-KW"/>
</dbReference>
<evidence type="ECO:0000256" key="18">
    <source>
        <dbReference type="ARBA" id="ARBA00032510"/>
    </source>
</evidence>
<dbReference type="PANTHER" id="PTHR11136:SF0">
    <property type="entry name" value="DIHYDROFOLATE SYNTHETASE-RELATED"/>
    <property type="match status" value="1"/>
</dbReference>
<dbReference type="GO" id="GO:0005737">
    <property type="term" value="C:cytoplasm"/>
    <property type="evidence" value="ECO:0007669"/>
    <property type="project" value="TreeGrafter"/>
</dbReference>
<keyword evidence="13 23" id="KW-0067">ATP-binding</keyword>
<evidence type="ECO:0000256" key="14">
    <source>
        <dbReference type="ARBA" id="ARBA00022842"/>
    </source>
</evidence>
<evidence type="ECO:0000313" key="26">
    <source>
        <dbReference type="EMBL" id="AWB67456.1"/>
    </source>
</evidence>
<proteinExistence type="inferred from homology"/>
<dbReference type="InterPro" id="IPR036565">
    <property type="entry name" value="Mur-like_cat_sf"/>
</dbReference>
<dbReference type="AlphaFoldDB" id="A0A2S0VTB3"/>
<evidence type="ECO:0000256" key="13">
    <source>
        <dbReference type="ARBA" id="ARBA00022840"/>
    </source>
</evidence>
<keyword evidence="27" id="KW-1185">Reference proteome</keyword>
<comment type="catalytic activity">
    <reaction evidence="19">
        <text>(6S)-5,6,7,8-tetrahydrofolyl-(gamma-L-Glu)(n) + L-glutamate + ATP = (6S)-5,6,7,8-tetrahydrofolyl-(gamma-L-Glu)(n+1) + ADP + phosphate + H(+)</text>
        <dbReference type="Rhea" id="RHEA:10580"/>
        <dbReference type="Rhea" id="RHEA-COMP:14738"/>
        <dbReference type="Rhea" id="RHEA-COMP:14740"/>
        <dbReference type="ChEBI" id="CHEBI:15378"/>
        <dbReference type="ChEBI" id="CHEBI:29985"/>
        <dbReference type="ChEBI" id="CHEBI:30616"/>
        <dbReference type="ChEBI" id="CHEBI:43474"/>
        <dbReference type="ChEBI" id="CHEBI:141005"/>
        <dbReference type="ChEBI" id="CHEBI:456216"/>
        <dbReference type="EC" id="6.3.2.17"/>
    </reaction>
</comment>
<protein>
    <recommendedName>
        <fullName evidence="9">Dihydrofolate synthase/folylpolyglutamate synthase</fullName>
        <ecNumber evidence="7">6.3.2.12</ecNumber>
        <ecNumber evidence="8">6.3.2.17</ecNumber>
    </recommendedName>
    <alternativeName>
        <fullName evidence="18">Folylpoly-gamma-glutamate synthetase-dihydrofolate synthetase</fullName>
    </alternativeName>
    <alternativeName>
        <fullName evidence="16">Folylpolyglutamate synthetase</fullName>
    </alternativeName>
    <alternativeName>
        <fullName evidence="17">Tetrahydrofolylpolyglutamate synthase</fullName>
    </alternativeName>
</protein>
<reference evidence="26 27" key="1">
    <citation type="submission" date="2018-01" db="EMBL/GenBank/DDBJ databases">
        <title>Genome sequence of a Cantenovulum-like bacteria.</title>
        <authorList>
            <person name="Tan W.R."/>
            <person name="Lau N.-S."/>
            <person name="Go F."/>
            <person name="Amirul A.-A.A."/>
        </authorList>
    </citation>
    <scope>NUCLEOTIDE SEQUENCE [LARGE SCALE GENOMIC DNA]</scope>
    <source>
        <strain evidence="26 27">CCB-QB4</strain>
    </source>
</reference>
<dbReference type="SUPFAM" id="SSF53244">
    <property type="entry name" value="MurD-like peptide ligases, peptide-binding domain"/>
    <property type="match status" value="1"/>
</dbReference>
<evidence type="ECO:0000256" key="23">
    <source>
        <dbReference type="PIRNR" id="PIRNR001563"/>
    </source>
</evidence>
<dbReference type="EC" id="6.3.2.12" evidence="7"/>
<dbReference type="Pfam" id="PF02875">
    <property type="entry name" value="Mur_ligase_C"/>
    <property type="match status" value="1"/>
</dbReference>
<evidence type="ECO:0000256" key="10">
    <source>
        <dbReference type="ARBA" id="ARBA00022598"/>
    </source>
</evidence>
<dbReference type="GO" id="GO:0046654">
    <property type="term" value="P:tetrahydrofolate biosynthetic process"/>
    <property type="evidence" value="ECO:0007669"/>
    <property type="project" value="UniProtKB-UniPathway"/>
</dbReference>
<dbReference type="EC" id="6.3.2.17" evidence="8"/>
<dbReference type="Proteomes" id="UP000244441">
    <property type="component" value="Chromosome"/>
</dbReference>
<evidence type="ECO:0000256" key="3">
    <source>
        <dbReference type="ARBA" id="ARBA00004799"/>
    </source>
</evidence>
<evidence type="ECO:0000256" key="1">
    <source>
        <dbReference type="ARBA" id="ARBA00001946"/>
    </source>
</evidence>
<evidence type="ECO:0000256" key="12">
    <source>
        <dbReference type="ARBA" id="ARBA00022741"/>
    </source>
</evidence>
<evidence type="ECO:0000256" key="9">
    <source>
        <dbReference type="ARBA" id="ARBA00019357"/>
    </source>
</evidence>
<dbReference type="EMBL" id="CP026604">
    <property type="protein sequence ID" value="AWB67456.1"/>
    <property type="molecule type" value="Genomic_DNA"/>
</dbReference>
<evidence type="ECO:0000256" key="5">
    <source>
        <dbReference type="ARBA" id="ARBA00008276"/>
    </source>
</evidence>
<organism evidence="26 27">
    <name type="scientific">Saccharobesus litoralis</name>
    <dbReference type="NCBI Taxonomy" id="2172099"/>
    <lineage>
        <taxon>Bacteria</taxon>
        <taxon>Pseudomonadati</taxon>
        <taxon>Pseudomonadota</taxon>
        <taxon>Gammaproteobacteria</taxon>
        <taxon>Alteromonadales</taxon>
        <taxon>Alteromonadaceae</taxon>
        <taxon>Saccharobesus</taxon>
    </lineage>
</organism>
<accession>A0A2S0VTB3</accession>
<dbReference type="OrthoDB" id="9809356at2"/>
<keyword evidence="14" id="KW-0460">Magnesium</keyword>
<dbReference type="GO" id="GO:0046872">
    <property type="term" value="F:metal ion binding"/>
    <property type="evidence" value="ECO:0007669"/>
    <property type="project" value="UniProtKB-KW"/>
</dbReference>
<dbReference type="GO" id="GO:0004326">
    <property type="term" value="F:tetrahydrofolylpolyglutamate synthase activity"/>
    <property type="evidence" value="ECO:0007669"/>
    <property type="project" value="UniProtKB-EC"/>
</dbReference>
<keyword evidence="12 23" id="KW-0547">Nucleotide-binding</keyword>